<evidence type="ECO:0000256" key="4">
    <source>
        <dbReference type="SAM" id="SignalP"/>
    </source>
</evidence>
<comment type="caution">
    <text evidence="5">The sequence shown here is derived from an EMBL/GenBank/DDBJ whole genome shotgun (WGS) entry which is preliminary data.</text>
</comment>
<dbReference type="InterPro" id="IPR036908">
    <property type="entry name" value="RlpA-like_sf"/>
</dbReference>
<proteinExistence type="inferred from homology"/>
<comment type="similarity">
    <text evidence="2">Belongs to the cerato-platanin family.</text>
</comment>
<keyword evidence="6" id="KW-1185">Reference proteome</keyword>
<dbReference type="Proteomes" id="UP000730481">
    <property type="component" value="Unassembled WGS sequence"/>
</dbReference>
<evidence type="ECO:0000256" key="3">
    <source>
        <dbReference type="ARBA" id="ARBA00022525"/>
    </source>
</evidence>
<feature type="chain" id="PRO_5040389954" evidence="4">
    <location>
        <begin position="19"/>
        <end position="165"/>
    </location>
</feature>
<gene>
    <name evidence="5" type="ORF">FBEOM_12285</name>
</gene>
<dbReference type="OrthoDB" id="4898945at2759"/>
<dbReference type="Pfam" id="PF07249">
    <property type="entry name" value="Cerato-platanin"/>
    <property type="match status" value="1"/>
</dbReference>
<dbReference type="InterPro" id="IPR010829">
    <property type="entry name" value="Cerato-platanin"/>
</dbReference>
<reference evidence="5" key="1">
    <citation type="journal article" date="2017" name="Mycologia">
        <title>Fusarium algeriense, sp. nov., a novel toxigenic crown rot pathogen of durum wheat from Algeria is nested in the Fusarium burgessii species complex.</title>
        <authorList>
            <person name="Laraba I."/>
            <person name="Keddad A."/>
            <person name="Boureghda H."/>
            <person name="Abdallah N."/>
            <person name="Vaughan M.M."/>
            <person name="Proctor R.H."/>
            <person name="Busman M."/>
            <person name="O'Donnell K."/>
        </authorList>
    </citation>
    <scope>NUCLEOTIDE SEQUENCE</scope>
    <source>
        <strain evidence="5">NRRL 25174</strain>
    </source>
</reference>
<sequence length="165" mass="17954">MFISKLALATSFISSSSAITVSYNGLYDDDTVSLSDLSCWKENGQIIEDQDWTKLGQVTYQIAGYEGVDGPASPLCGSCWSLSYGDTSRSVLVLNSAKAGSGFETSFTVMNSLTAGKAEKLGRVNVTAFRTEPLDCGIATEPTEEERKMVIGGNWYSNWFYNNFT</sequence>
<evidence type="ECO:0000256" key="2">
    <source>
        <dbReference type="ARBA" id="ARBA00010421"/>
    </source>
</evidence>
<keyword evidence="4" id="KW-0732">Signal</keyword>
<dbReference type="GO" id="GO:0005576">
    <property type="term" value="C:extracellular region"/>
    <property type="evidence" value="ECO:0007669"/>
    <property type="project" value="UniProtKB-SubCell"/>
</dbReference>
<dbReference type="EMBL" id="PVQB02000770">
    <property type="protein sequence ID" value="KAF4333891.1"/>
    <property type="molecule type" value="Genomic_DNA"/>
</dbReference>
<name>A0A9P5A7Z0_9HYPO</name>
<accession>A0A9P5A7Z0</accession>
<evidence type="ECO:0000256" key="1">
    <source>
        <dbReference type="ARBA" id="ARBA00004613"/>
    </source>
</evidence>
<comment type="subcellular location">
    <subcellularLocation>
        <location evidence="1">Secreted</location>
    </subcellularLocation>
</comment>
<organism evidence="5 6">
    <name type="scientific">Fusarium beomiforme</name>
    <dbReference type="NCBI Taxonomy" id="44412"/>
    <lineage>
        <taxon>Eukaryota</taxon>
        <taxon>Fungi</taxon>
        <taxon>Dikarya</taxon>
        <taxon>Ascomycota</taxon>
        <taxon>Pezizomycotina</taxon>
        <taxon>Sordariomycetes</taxon>
        <taxon>Hypocreomycetidae</taxon>
        <taxon>Hypocreales</taxon>
        <taxon>Nectriaceae</taxon>
        <taxon>Fusarium</taxon>
        <taxon>Fusarium burgessii species complex</taxon>
    </lineage>
</organism>
<evidence type="ECO:0000313" key="6">
    <source>
        <dbReference type="Proteomes" id="UP000730481"/>
    </source>
</evidence>
<evidence type="ECO:0000313" key="5">
    <source>
        <dbReference type="EMBL" id="KAF4333891.1"/>
    </source>
</evidence>
<reference evidence="5" key="2">
    <citation type="submission" date="2020-02" db="EMBL/GenBank/DDBJ databases">
        <title>Identification and distribution of gene clusters putatively required for synthesis of sphingolipid metabolism inhibitors in phylogenetically diverse species of the filamentous fungus Fusarium.</title>
        <authorList>
            <person name="Kim H.-S."/>
            <person name="Busman M."/>
            <person name="Brown D.W."/>
            <person name="Divon H."/>
            <person name="Uhlig S."/>
            <person name="Proctor R.H."/>
        </authorList>
    </citation>
    <scope>NUCLEOTIDE SEQUENCE</scope>
    <source>
        <strain evidence="5">NRRL 25174</strain>
    </source>
</reference>
<dbReference type="CDD" id="cd22778">
    <property type="entry name" value="DPBB_CEPL-like"/>
    <property type="match status" value="1"/>
</dbReference>
<dbReference type="Gene3D" id="2.40.40.10">
    <property type="entry name" value="RlpA-like domain"/>
    <property type="match status" value="1"/>
</dbReference>
<dbReference type="AlphaFoldDB" id="A0A9P5A7Z0"/>
<feature type="signal peptide" evidence="4">
    <location>
        <begin position="1"/>
        <end position="18"/>
    </location>
</feature>
<keyword evidence="3" id="KW-0964">Secreted</keyword>
<protein>
    <submittedName>
        <fullName evidence="5">Epl1</fullName>
    </submittedName>
</protein>